<dbReference type="AlphaFoldDB" id="A0A2W0H9V3"/>
<dbReference type="RefSeq" id="WP_110516773.1">
    <property type="nucleotide sequence ID" value="NZ_PDOF01000001.1"/>
</dbReference>
<reference evidence="1 2" key="1">
    <citation type="submission" date="2017-10" db="EMBL/GenBank/DDBJ databases">
        <title>Bacillus sp. nov., a halophilic bacterium isolated from a Yangshapao Lake.</title>
        <authorList>
            <person name="Wang H."/>
        </authorList>
    </citation>
    <scope>NUCLEOTIDE SEQUENCE [LARGE SCALE GENOMIC DNA]</scope>
    <source>
        <strain evidence="1 2">YSP-3</strain>
    </source>
</reference>
<organism evidence="1 2">
    <name type="scientific">Alteribacter lacisalsi</name>
    <dbReference type="NCBI Taxonomy" id="2045244"/>
    <lineage>
        <taxon>Bacteria</taxon>
        <taxon>Bacillati</taxon>
        <taxon>Bacillota</taxon>
        <taxon>Bacilli</taxon>
        <taxon>Bacillales</taxon>
        <taxon>Bacillaceae</taxon>
        <taxon>Alteribacter</taxon>
    </lineage>
</organism>
<comment type="caution">
    <text evidence="1">The sequence shown here is derived from an EMBL/GenBank/DDBJ whole genome shotgun (WGS) entry which is preliminary data.</text>
</comment>
<protein>
    <recommendedName>
        <fullName evidence="3">Glycosyltransferase family 1 protein</fullName>
    </recommendedName>
</protein>
<evidence type="ECO:0008006" key="3">
    <source>
        <dbReference type="Google" id="ProtNLM"/>
    </source>
</evidence>
<dbReference type="SUPFAM" id="SSF53756">
    <property type="entry name" value="UDP-Glycosyltransferase/glycogen phosphorylase"/>
    <property type="match status" value="1"/>
</dbReference>
<evidence type="ECO:0000313" key="2">
    <source>
        <dbReference type="Proteomes" id="UP000248066"/>
    </source>
</evidence>
<gene>
    <name evidence="1" type="ORF">CR205_02930</name>
</gene>
<dbReference type="Proteomes" id="UP000248066">
    <property type="component" value="Unassembled WGS sequence"/>
</dbReference>
<dbReference type="EMBL" id="PDOF01000001">
    <property type="protein sequence ID" value="PYZ97566.1"/>
    <property type="molecule type" value="Genomic_DNA"/>
</dbReference>
<sequence>MRVCHGIIEIAGQMGILSGEMKRRGHLAAGFNTFHSYLGYKEHLINTNGYDLRSTAPHIMNFFDVFHFHYASSLLPDYADLPVISAKGKKMFMHHWGNDVRFHEKARENNPFVYTGDSPSNEVMDTRLTKISRYVEEAIVQDYEVLPYVEPYYETVHVVPIAIDIGKFQPHYPLPDKKRPLILHAPTNPKFKGTEFIEAAIENLRNTHDFDYRRIEKMSHAQVIDLYREADLIVDQVLCGSHGLLSVESMALGKPVIAFIRPDLVARFPKDLPIINANPDDVEEKIRMVLDSPGLREKKGRLGRAYAKRVHAKEAVTDQLIRLYKS</sequence>
<name>A0A2W0H9V3_9BACI</name>
<keyword evidence="2" id="KW-1185">Reference proteome</keyword>
<proteinExistence type="predicted"/>
<dbReference type="Gene3D" id="3.40.50.2000">
    <property type="entry name" value="Glycogen Phosphorylase B"/>
    <property type="match status" value="1"/>
</dbReference>
<evidence type="ECO:0000313" key="1">
    <source>
        <dbReference type="EMBL" id="PYZ97566.1"/>
    </source>
</evidence>
<dbReference type="OrthoDB" id="9809622at2"/>
<accession>A0A2W0H9V3</accession>